<sequence length="482" mass="56244">MKNIKLKIEELNDRIEKGDLSDAISLTQQILTYYNNAGNTELNSLSYIKFVCYLIDVADFTGDPSLLEEGYNRLKNNYDIIKHTITTSALEYNLGNARKSLFDSQRRDANFQYSIDSFDILKEAISHYHKAFRSLKKMEKNVMFISQLSINFANALNVIGRVTEAIIYYKKALALTPDKFEANANIANSLKWYNQLSEKYSISLLMEILNFTERAIADTPAYFNTDDLKSIRFEIFSVLMSQNIKITPVLNENHSIWEATESFDDSQIFCIKNHLYLSEHGVYCQCEEGRKDDLELVSAKDKNLIPSYIDSLYLQIKQEYVFARKMIYVFTSDKEDEMIRSESLRTGYRLTYGIFDKIAQGILFTYNLEQEENVYFETFWRKKNVKNVLDQVSNFNVFALNSIASDLNRQNGELGFFKEWRNKLEHGLFLTKYNEQKMTPDVIHISEAEFFDKTIMILQIARSAIFSFVFMIRNKYANRYGA</sequence>
<protein>
    <recommendedName>
        <fullName evidence="2">LA2681-like HEPN domain-containing protein</fullName>
    </recommendedName>
</protein>
<dbReference type="PROSITE" id="PS50005">
    <property type="entry name" value="TPR"/>
    <property type="match status" value="1"/>
</dbReference>
<dbReference type="InterPro" id="IPR011990">
    <property type="entry name" value="TPR-like_helical_dom_sf"/>
</dbReference>
<dbReference type="Pfam" id="PF18733">
    <property type="entry name" value="HEPN_LA2681"/>
    <property type="match status" value="1"/>
</dbReference>
<dbReference type="EMBL" id="NPDP01000073">
    <property type="protein sequence ID" value="PJZ27719.1"/>
    <property type="molecule type" value="Genomic_DNA"/>
</dbReference>
<comment type="caution">
    <text evidence="3">The sequence shown here is derived from an EMBL/GenBank/DDBJ whole genome shotgun (WGS) entry which is preliminary data.</text>
</comment>
<feature type="repeat" description="TPR" evidence="1">
    <location>
        <begin position="146"/>
        <end position="179"/>
    </location>
</feature>
<dbReference type="Gene3D" id="1.25.40.10">
    <property type="entry name" value="Tetratricopeptide repeat domain"/>
    <property type="match status" value="1"/>
</dbReference>
<organism evidence="3 4">
    <name type="scientific">Leptospira kmetyi</name>
    <dbReference type="NCBI Taxonomy" id="408139"/>
    <lineage>
        <taxon>Bacteria</taxon>
        <taxon>Pseudomonadati</taxon>
        <taxon>Spirochaetota</taxon>
        <taxon>Spirochaetia</taxon>
        <taxon>Leptospirales</taxon>
        <taxon>Leptospiraceae</taxon>
        <taxon>Leptospira</taxon>
    </lineage>
</organism>
<name>A0ABX4N6D7_9LEPT</name>
<keyword evidence="4" id="KW-1185">Reference proteome</keyword>
<dbReference type="RefSeq" id="WP_100756827.1">
    <property type="nucleotide sequence ID" value="NZ_NPDP01000073.1"/>
</dbReference>
<feature type="domain" description="LA2681-like HEPN" evidence="2">
    <location>
        <begin position="307"/>
        <end position="474"/>
    </location>
</feature>
<dbReference type="InterPro" id="IPR040826">
    <property type="entry name" value="HEPN_LA2681"/>
</dbReference>
<dbReference type="Proteomes" id="UP000231919">
    <property type="component" value="Unassembled WGS sequence"/>
</dbReference>
<dbReference type="InterPro" id="IPR019734">
    <property type="entry name" value="TPR_rpt"/>
</dbReference>
<proteinExistence type="predicted"/>
<evidence type="ECO:0000259" key="2">
    <source>
        <dbReference type="Pfam" id="PF18733"/>
    </source>
</evidence>
<reference evidence="3 4" key="1">
    <citation type="submission" date="2017-07" db="EMBL/GenBank/DDBJ databases">
        <title>Leptospira spp. isolated from tropical soils.</title>
        <authorList>
            <person name="Thibeaux R."/>
            <person name="Iraola G."/>
            <person name="Ferres I."/>
            <person name="Bierque E."/>
            <person name="Girault D."/>
            <person name="Soupe-Gilbert M.-E."/>
            <person name="Picardeau M."/>
            <person name="Goarant C."/>
        </authorList>
    </citation>
    <scope>NUCLEOTIDE SEQUENCE [LARGE SCALE GENOMIC DNA]</scope>
    <source>
        <strain evidence="3 4">JW2-C-B1</strain>
    </source>
</reference>
<dbReference type="SUPFAM" id="SSF48452">
    <property type="entry name" value="TPR-like"/>
    <property type="match status" value="1"/>
</dbReference>
<evidence type="ECO:0000256" key="1">
    <source>
        <dbReference type="PROSITE-ProRule" id="PRU00339"/>
    </source>
</evidence>
<accession>A0ABX4N6D7</accession>
<gene>
    <name evidence="3" type="ORF">CH378_21605</name>
</gene>
<keyword evidence="1" id="KW-0802">TPR repeat</keyword>
<evidence type="ECO:0000313" key="4">
    <source>
        <dbReference type="Proteomes" id="UP000231919"/>
    </source>
</evidence>
<evidence type="ECO:0000313" key="3">
    <source>
        <dbReference type="EMBL" id="PJZ27719.1"/>
    </source>
</evidence>